<dbReference type="GO" id="GO:0045596">
    <property type="term" value="P:negative regulation of cell differentiation"/>
    <property type="evidence" value="ECO:0007669"/>
    <property type="project" value="UniProtKB-ARBA"/>
</dbReference>
<sequence length="477" mass="53305">MAANCTPSWGQGEACNSPGSDPPRSVASSETPLGNHDRNPETWHMNFRMFSCPEQSDPIQALRKLTELCHLWLRPDLHTKEQILDMLVMEQFMISMPQELQVLVMMNGVRSCKELEDLLRNNRRPKKWVSRTLVVAAGKGSWAGGCKVQLDSRGHEGLLDPAVIALDFSCQGEDFPLQKSVVMKGDPKVLRPKQNLEKELKENSTENPGLASPEPQLPQGPTDLVRAKDGKDPQKRASVEKVDADTASACAVETEASTHSEDRDSLNPRGPKRSKPDATSISQEEPQGGATPVGNRASPGPAGMNPVHSPGPADAGSHPDGQEAVALPPFACDACSKSFKYYGKLVIHKRSHTGERRFQCHLCGKRFMRLSDLRVHQRIHTGEKPYTCDVCQKRFTRTFSLKCHKRSHTGEKPYECKVCRKVFTYRKNLKQHQHVHSGEKPYTCSKCPRAFGRPETLKRHQKIHLQNTLQNHFLVIP</sequence>
<dbReference type="SMART" id="SM00431">
    <property type="entry name" value="SCAN"/>
    <property type="match status" value="1"/>
</dbReference>
<dbReference type="GO" id="GO:0010468">
    <property type="term" value="P:regulation of gene expression"/>
    <property type="evidence" value="ECO:0007669"/>
    <property type="project" value="TreeGrafter"/>
</dbReference>
<dbReference type="Pfam" id="PF12874">
    <property type="entry name" value="zf-met"/>
    <property type="match status" value="1"/>
</dbReference>
<dbReference type="CDD" id="cd07936">
    <property type="entry name" value="SCAN"/>
    <property type="match status" value="1"/>
</dbReference>
<evidence type="ECO:0000313" key="15">
    <source>
        <dbReference type="Proteomes" id="UP000233020"/>
    </source>
</evidence>
<dbReference type="PROSITE" id="PS50157">
    <property type="entry name" value="ZINC_FINGER_C2H2_2"/>
    <property type="match status" value="5"/>
</dbReference>
<feature type="region of interest" description="Disordered" evidence="11">
    <location>
        <begin position="1"/>
        <end position="40"/>
    </location>
</feature>
<keyword evidence="3" id="KW-0677">Repeat</keyword>
<accession>A0A2K5EZV0</accession>
<name>A0A2K5EZV0_AOTNA</name>
<keyword evidence="8 10" id="KW-0539">Nucleus</keyword>
<feature type="compositionally biased region" description="Basic and acidic residues" evidence="11">
    <location>
        <begin position="256"/>
        <end position="266"/>
    </location>
</feature>
<keyword evidence="6" id="KW-0805">Transcription regulation</keyword>
<dbReference type="AlphaFoldDB" id="A0A2K5EZV0"/>
<dbReference type="FunFam" id="3.30.160.60:FF:000072">
    <property type="entry name" value="zinc finger protein 143 isoform X1"/>
    <property type="match status" value="1"/>
</dbReference>
<organism evidence="14 15">
    <name type="scientific">Aotus nancymaae</name>
    <name type="common">Ma's night monkey</name>
    <dbReference type="NCBI Taxonomy" id="37293"/>
    <lineage>
        <taxon>Eukaryota</taxon>
        <taxon>Metazoa</taxon>
        <taxon>Chordata</taxon>
        <taxon>Craniata</taxon>
        <taxon>Vertebrata</taxon>
        <taxon>Euteleostomi</taxon>
        <taxon>Mammalia</taxon>
        <taxon>Eutheria</taxon>
        <taxon>Euarchontoglires</taxon>
        <taxon>Primates</taxon>
        <taxon>Haplorrhini</taxon>
        <taxon>Platyrrhini</taxon>
        <taxon>Aotidae</taxon>
        <taxon>Aotus</taxon>
    </lineage>
</organism>
<evidence type="ECO:0000256" key="10">
    <source>
        <dbReference type="PROSITE-ProRule" id="PRU00187"/>
    </source>
</evidence>
<dbReference type="GO" id="GO:0008270">
    <property type="term" value="F:zinc ion binding"/>
    <property type="evidence" value="ECO:0007669"/>
    <property type="project" value="UniProtKB-KW"/>
</dbReference>
<evidence type="ECO:0000259" key="13">
    <source>
        <dbReference type="PROSITE" id="PS50804"/>
    </source>
</evidence>
<dbReference type="InterPro" id="IPR050331">
    <property type="entry name" value="Zinc_finger"/>
</dbReference>
<evidence type="ECO:0000259" key="12">
    <source>
        <dbReference type="PROSITE" id="PS50157"/>
    </source>
</evidence>
<proteinExistence type="predicted"/>
<evidence type="ECO:0000256" key="3">
    <source>
        <dbReference type="ARBA" id="ARBA00022737"/>
    </source>
</evidence>
<dbReference type="PROSITE" id="PS50804">
    <property type="entry name" value="SCAN_BOX"/>
    <property type="match status" value="1"/>
</dbReference>
<evidence type="ECO:0008006" key="16">
    <source>
        <dbReference type="Google" id="ProtNLM"/>
    </source>
</evidence>
<dbReference type="SMART" id="SM00355">
    <property type="entry name" value="ZnF_C2H2"/>
    <property type="match status" value="5"/>
</dbReference>
<feature type="region of interest" description="Disordered" evidence="11">
    <location>
        <begin position="199"/>
        <end position="322"/>
    </location>
</feature>
<dbReference type="PROSITE" id="PS00028">
    <property type="entry name" value="ZINC_FINGER_C2H2_1"/>
    <property type="match status" value="5"/>
</dbReference>
<dbReference type="Ensembl" id="ENSANAT00000056785.1">
    <property type="protein sequence ID" value="ENSANAP00000038690.1"/>
    <property type="gene ID" value="ENSANAG00000036793.1"/>
</dbReference>
<feature type="domain" description="C2H2-type" evidence="12">
    <location>
        <begin position="330"/>
        <end position="357"/>
    </location>
</feature>
<dbReference type="FunFam" id="3.30.160.60:FF:001718">
    <property type="entry name" value="Zinc finger and SCAN domain containing 5A"/>
    <property type="match status" value="1"/>
</dbReference>
<dbReference type="PANTHER" id="PTHR16515">
    <property type="entry name" value="PR DOMAIN ZINC FINGER PROTEIN"/>
    <property type="match status" value="1"/>
</dbReference>
<dbReference type="Gene3D" id="3.30.160.60">
    <property type="entry name" value="Classic Zinc Finger"/>
    <property type="match status" value="5"/>
</dbReference>
<dbReference type="SUPFAM" id="SSF57667">
    <property type="entry name" value="beta-beta-alpha zinc fingers"/>
    <property type="match status" value="3"/>
</dbReference>
<feature type="domain" description="SCAN box" evidence="13">
    <location>
        <begin position="44"/>
        <end position="124"/>
    </location>
</feature>
<evidence type="ECO:0000256" key="9">
    <source>
        <dbReference type="PROSITE-ProRule" id="PRU00042"/>
    </source>
</evidence>
<feature type="domain" description="C2H2-type" evidence="12">
    <location>
        <begin position="442"/>
        <end position="464"/>
    </location>
</feature>
<keyword evidence="15" id="KW-1185">Reference proteome</keyword>
<dbReference type="GeneTree" id="ENSGT00940000163230"/>
<feature type="domain" description="C2H2-type" evidence="12">
    <location>
        <begin position="358"/>
        <end position="385"/>
    </location>
</feature>
<protein>
    <recommendedName>
        <fullName evidence="16">Zinc finger and SCAN domain containing 5A</fullName>
    </recommendedName>
</protein>
<evidence type="ECO:0000256" key="2">
    <source>
        <dbReference type="ARBA" id="ARBA00022723"/>
    </source>
</evidence>
<keyword evidence="4 9" id="KW-0863">Zinc-finger</keyword>
<dbReference type="InterPro" id="IPR003309">
    <property type="entry name" value="SCAN_dom"/>
</dbReference>
<dbReference type="Pfam" id="PF13912">
    <property type="entry name" value="zf-C2H2_6"/>
    <property type="match status" value="1"/>
</dbReference>
<evidence type="ECO:0000256" key="5">
    <source>
        <dbReference type="ARBA" id="ARBA00022833"/>
    </source>
</evidence>
<keyword evidence="7" id="KW-0804">Transcription</keyword>
<evidence type="ECO:0000256" key="11">
    <source>
        <dbReference type="SAM" id="MobiDB-lite"/>
    </source>
</evidence>
<dbReference type="Proteomes" id="UP000233020">
    <property type="component" value="Unplaced"/>
</dbReference>
<evidence type="ECO:0000256" key="7">
    <source>
        <dbReference type="ARBA" id="ARBA00023163"/>
    </source>
</evidence>
<comment type="subcellular location">
    <subcellularLocation>
        <location evidence="1 10">Nucleus</location>
    </subcellularLocation>
</comment>
<dbReference type="OMA" id="CERVFTY"/>
<dbReference type="FunFam" id="3.30.160.60:FF:000290">
    <property type="entry name" value="Zinc finger protein 697 isoform X1"/>
    <property type="match status" value="1"/>
</dbReference>
<dbReference type="FunFam" id="3.30.160.60:FF:000912">
    <property type="entry name" value="Zinc finger protein 660"/>
    <property type="match status" value="1"/>
</dbReference>
<evidence type="ECO:0000256" key="4">
    <source>
        <dbReference type="ARBA" id="ARBA00022771"/>
    </source>
</evidence>
<evidence type="ECO:0000256" key="8">
    <source>
        <dbReference type="ARBA" id="ARBA00023242"/>
    </source>
</evidence>
<keyword evidence="2" id="KW-0479">Metal-binding</keyword>
<evidence type="ECO:0000256" key="6">
    <source>
        <dbReference type="ARBA" id="ARBA00023015"/>
    </source>
</evidence>
<dbReference type="PANTHER" id="PTHR16515:SF49">
    <property type="entry name" value="GASTRULA ZINC FINGER PROTEIN XLCGF49.1-LIKE-RELATED"/>
    <property type="match status" value="1"/>
</dbReference>
<dbReference type="SUPFAM" id="SSF47353">
    <property type="entry name" value="Retrovirus capsid dimerization domain-like"/>
    <property type="match status" value="1"/>
</dbReference>
<dbReference type="InterPro" id="IPR036236">
    <property type="entry name" value="Znf_C2H2_sf"/>
</dbReference>
<keyword evidence="5" id="KW-0862">Zinc</keyword>
<reference evidence="14" key="2">
    <citation type="submission" date="2025-09" db="UniProtKB">
        <authorList>
            <consortium name="Ensembl"/>
        </authorList>
    </citation>
    <scope>IDENTIFICATION</scope>
</reference>
<feature type="domain" description="C2H2-type" evidence="12">
    <location>
        <begin position="386"/>
        <end position="413"/>
    </location>
</feature>
<feature type="domain" description="C2H2-type" evidence="12">
    <location>
        <begin position="414"/>
        <end position="441"/>
    </location>
</feature>
<dbReference type="Gene3D" id="1.10.4020.10">
    <property type="entry name" value="DNA breaking-rejoining enzymes"/>
    <property type="match status" value="1"/>
</dbReference>
<dbReference type="FunFam" id="3.30.160.60:FF:001498">
    <property type="entry name" value="Zinc finger protein 404"/>
    <property type="match status" value="1"/>
</dbReference>
<reference evidence="14" key="1">
    <citation type="submission" date="2025-08" db="UniProtKB">
        <authorList>
            <consortium name="Ensembl"/>
        </authorList>
    </citation>
    <scope>IDENTIFICATION</scope>
</reference>
<dbReference type="InterPro" id="IPR013087">
    <property type="entry name" value="Znf_C2H2_type"/>
</dbReference>
<dbReference type="InterPro" id="IPR038269">
    <property type="entry name" value="SCAN_sf"/>
</dbReference>
<feature type="compositionally biased region" description="Basic and acidic residues" evidence="11">
    <location>
        <begin position="225"/>
        <end position="244"/>
    </location>
</feature>
<dbReference type="GO" id="GO:0005634">
    <property type="term" value="C:nucleus"/>
    <property type="evidence" value="ECO:0007669"/>
    <property type="project" value="UniProtKB-SubCell"/>
</dbReference>
<evidence type="ECO:0000256" key="1">
    <source>
        <dbReference type="ARBA" id="ARBA00004123"/>
    </source>
</evidence>
<dbReference type="Pfam" id="PF02023">
    <property type="entry name" value="SCAN"/>
    <property type="match status" value="1"/>
</dbReference>
<dbReference type="Pfam" id="PF00096">
    <property type="entry name" value="zf-C2H2"/>
    <property type="match status" value="3"/>
</dbReference>
<evidence type="ECO:0000313" key="14">
    <source>
        <dbReference type="Ensembl" id="ENSANAP00000038690.1"/>
    </source>
</evidence>
<dbReference type="STRING" id="37293.ENSANAP00000038690"/>